<proteinExistence type="predicted"/>
<comment type="caution">
    <text evidence="1">The sequence shown here is derived from an EMBL/GenBank/DDBJ whole genome shotgun (WGS) entry which is preliminary data.</text>
</comment>
<evidence type="ECO:0000313" key="1">
    <source>
        <dbReference type="EMBL" id="MFC0813278.1"/>
    </source>
</evidence>
<dbReference type="RefSeq" id="WP_052175252.1">
    <property type="nucleotide sequence ID" value="NZ_JBHMQU010000079.1"/>
</dbReference>
<dbReference type="Proteomes" id="UP001589920">
    <property type="component" value="Unassembled WGS sequence"/>
</dbReference>
<dbReference type="PANTHER" id="PTHR41260:SF1">
    <property type="entry name" value="PROTEIN ECSC"/>
    <property type="match status" value="1"/>
</dbReference>
<dbReference type="InterPro" id="IPR024787">
    <property type="entry name" value="EcsC"/>
</dbReference>
<keyword evidence="2" id="KW-1185">Reference proteome</keyword>
<protein>
    <submittedName>
        <fullName evidence="1">EcsC family protein</fullName>
    </submittedName>
</protein>
<reference evidence="1 2" key="1">
    <citation type="submission" date="2024-09" db="EMBL/GenBank/DDBJ databases">
        <authorList>
            <person name="Sun Q."/>
            <person name="Mori K."/>
        </authorList>
    </citation>
    <scope>NUCLEOTIDE SEQUENCE [LARGE SCALE GENOMIC DNA]</scope>
    <source>
        <strain evidence="1 2">KCTC 42086</strain>
    </source>
</reference>
<evidence type="ECO:0000313" key="2">
    <source>
        <dbReference type="Proteomes" id="UP001589920"/>
    </source>
</evidence>
<dbReference type="EMBL" id="JBHMQU010000079">
    <property type="protein sequence ID" value="MFC0813278.1"/>
    <property type="molecule type" value="Genomic_DNA"/>
</dbReference>
<sequence>MPASSVSRRQAVLPPIDDPSVHVQIDKLARRYVDAGGMGMDILARIGGSAQGLIERLPGFVRGRLDDIALGALNGAFGAASRSRNYVRDRGDWFNRLASTVSGAAGGVAGLPGAMVELPVTVTMLLRAILDIAEEHGFDTSSEEVRSEALRVFAAAGPMSDDDGTDLGLLAARLSVTGQTVQTLIARIAPRFAAVLGQKLAAQATPVFGALAGASINYTFTRYYQEIARVHFGVLRLARETGLPREALTEALRLRIEQLQDADIVRHARRASGR</sequence>
<organism evidence="1 2">
    <name type="scientific">Paracoccus panacisoli</name>
    <dbReference type="NCBI Taxonomy" id="1510163"/>
    <lineage>
        <taxon>Bacteria</taxon>
        <taxon>Pseudomonadati</taxon>
        <taxon>Pseudomonadota</taxon>
        <taxon>Alphaproteobacteria</taxon>
        <taxon>Rhodobacterales</taxon>
        <taxon>Paracoccaceae</taxon>
        <taxon>Paracoccus</taxon>
    </lineage>
</organism>
<gene>
    <name evidence="1" type="ORF">ACFHYO_14320</name>
</gene>
<dbReference type="Pfam" id="PF12787">
    <property type="entry name" value="EcsC"/>
    <property type="match status" value="1"/>
</dbReference>
<accession>A0ABV6T7N0</accession>
<name>A0ABV6T7N0_9RHOB</name>
<dbReference type="PANTHER" id="PTHR41260">
    <property type="entry name" value="PROTEIN ECSC"/>
    <property type="match status" value="1"/>
</dbReference>